<feature type="compositionally biased region" description="Polar residues" evidence="2">
    <location>
        <begin position="471"/>
        <end position="490"/>
    </location>
</feature>
<feature type="compositionally biased region" description="Polar residues" evidence="2">
    <location>
        <begin position="446"/>
        <end position="462"/>
    </location>
</feature>
<sequence length="1085" mass="116727">MADMTSPHPRRDPESTAAGSGPVSRSGTSTPLPPTTQQGAPDSALQCCCGQVGCVYLQHNCTVLESVENDVRTAAKLGQSLLERHEAYMADAERDRAELVKRIGQLEMDKKELEAENAKKIQENRALLDQLETLNTTASDSDTHIKMLEASLQSSQQIIRRLEGAAERAEDMERHLAVLEAEQATLQNNLITSESEARSAVQRWKRAERGIADLQYQLDMMEKESREEQARHKEVMGRMERQRAVEKELNTAAGRLKGAAATKSLHDAKSNNAGSAVVSHFVRDLLQDNANLQLGMAELRDMLMTSNDEIQALRDQLMFHQPLVEHDASAASTLRAELETDHLPQSPEPYDAGDRGRHDPRDPNDALEAIDASITISTPSTPQPGHHQPSLSQEFHIHHHHYHVNSKKMDMKKPKKKRTGLTPTVFTPPPATLSTPSTPLYRPSLPYQQDALSATPGSSPPTRHSHHLSRDSISTAMSGPSNRWSMFSDQPSDFSMSSVPSSPRIDPRQSVFDRSLLSDASMPVSPTTSVDPLSPTWRSSSRMPSLDENQIACGFPQPLSFSSPAPSDQPAQPLPQLPEPIMEDDEYAVSAEDHDVAAAVHDKAQSDAGHSIDDVPDFASNATGTADESAPSEAEATTPKPTQPLSFPNDDDVVESGEDEDVHFALPSRHHRPLHRAVSHESIISLQGGLDIHTLKTRPSQLTLRPLGTAMADTGLSSITARPVITRAGPDTLKSNNMLRGNLSLGVPAARTSRVVSSPVTAATTSASASLSTVSQAAATLSGARKLGKYVGWRPWGGGGTTTTAAASAAAPPTQAATLTVATAAVATPAMATTTTAMAIAPTVSKPTPGASQAESIVSDTSASDATRSATPIAVAVDVPGRNSSRGLSSAKSTVNAKSAATKAMHDLSVLRSPGINQPGAIPGFFEYWASHQRRGVPSNVHADVVDEEALREEPPGGGLLGSGMPSDGNTGVVIGVSCGLLGVCLMAVAYGFTMHVQRMRKIHARNTSRTIHDTFRLQAMGAQHHHRQQNVQEELARQRQQERQAPTAPSSFSQWTPQNTQGHPRESVEEQLDDAMTMARRWKA</sequence>
<feature type="compositionally biased region" description="Polar residues" evidence="2">
    <location>
        <begin position="23"/>
        <end position="40"/>
    </location>
</feature>
<feature type="compositionally biased region" description="Polar residues" evidence="2">
    <location>
        <begin position="524"/>
        <end position="543"/>
    </location>
</feature>
<accession>U7PTP8</accession>
<proteinExistence type="predicted"/>
<feature type="compositionally biased region" description="Low complexity" evidence="2">
    <location>
        <begin position="562"/>
        <end position="571"/>
    </location>
</feature>
<feature type="region of interest" description="Disordered" evidence="2">
    <location>
        <begin position="844"/>
        <end position="865"/>
    </location>
</feature>
<dbReference type="HOGENOM" id="CLU_008442_0_0_1"/>
<feature type="compositionally biased region" description="Polar residues" evidence="2">
    <location>
        <begin position="1048"/>
        <end position="1063"/>
    </location>
</feature>
<feature type="region of interest" description="Disordered" evidence="2">
    <location>
        <begin position="602"/>
        <end position="658"/>
    </location>
</feature>
<reference evidence="5" key="1">
    <citation type="journal article" date="2014" name="Genome Announc.">
        <title>Genome sequence of the pathogenic fungus Sporothrix schenckii (ATCC 58251).</title>
        <authorList>
            <person name="Cuomo C.A."/>
            <person name="Rodriguez-Del Valle N."/>
            <person name="Perez-Sanchez L."/>
            <person name="Abouelleil A."/>
            <person name="Goldberg J."/>
            <person name="Young S."/>
            <person name="Zeng Q."/>
            <person name="Birren B.W."/>
        </authorList>
    </citation>
    <scope>NUCLEOTIDE SEQUENCE [LARGE SCALE GENOMIC DNA]</scope>
    <source>
        <strain evidence="5">ATCC 58251 / de Perez 2211183</strain>
    </source>
</reference>
<evidence type="ECO:0000313" key="5">
    <source>
        <dbReference type="Proteomes" id="UP000018087"/>
    </source>
</evidence>
<dbReference type="OrthoDB" id="4088568at2759"/>
<feature type="region of interest" description="Disordered" evidence="2">
    <location>
        <begin position="339"/>
        <end position="365"/>
    </location>
</feature>
<feature type="region of interest" description="Disordered" evidence="2">
    <location>
        <begin position="1"/>
        <end position="42"/>
    </location>
</feature>
<name>U7PTP8_SPOS1</name>
<keyword evidence="3" id="KW-0812">Transmembrane</keyword>
<feature type="transmembrane region" description="Helical" evidence="3">
    <location>
        <begin position="973"/>
        <end position="993"/>
    </location>
</feature>
<dbReference type="Proteomes" id="UP000018087">
    <property type="component" value="Unassembled WGS sequence"/>
</dbReference>
<keyword evidence="3" id="KW-1133">Transmembrane helix</keyword>
<feature type="region of interest" description="Disordered" evidence="2">
    <location>
        <begin position="402"/>
        <end position="579"/>
    </location>
</feature>
<feature type="compositionally biased region" description="Acidic residues" evidence="2">
    <location>
        <begin position="649"/>
        <end position="658"/>
    </location>
</feature>
<evidence type="ECO:0000256" key="1">
    <source>
        <dbReference type="SAM" id="Coils"/>
    </source>
</evidence>
<evidence type="ECO:0000256" key="2">
    <source>
        <dbReference type="SAM" id="MobiDB-lite"/>
    </source>
</evidence>
<dbReference type="STRING" id="1391915.U7PTP8"/>
<dbReference type="EMBL" id="KI440846">
    <property type="protein sequence ID" value="ERS98331.1"/>
    <property type="molecule type" value="Genomic_DNA"/>
</dbReference>
<feature type="coiled-coil region" evidence="1">
    <location>
        <begin position="82"/>
        <end position="231"/>
    </location>
</feature>
<feature type="compositionally biased region" description="Low complexity" evidence="2">
    <location>
        <begin position="491"/>
        <end position="503"/>
    </location>
</feature>
<evidence type="ECO:0000313" key="4">
    <source>
        <dbReference type="EMBL" id="ERS98331.1"/>
    </source>
</evidence>
<dbReference type="AlphaFoldDB" id="U7PTP8"/>
<feature type="region of interest" description="Disordered" evidence="2">
    <location>
        <begin position="1038"/>
        <end position="1085"/>
    </location>
</feature>
<keyword evidence="1" id="KW-0175">Coiled coil</keyword>
<keyword evidence="5" id="KW-1185">Reference proteome</keyword>
<dbReference type="eggNOG" id="ENOG502S9QS">
    <property type="taxonomic scope" value="Eukaryota"/>
</dbReference>
<dbReference type="SUPFAM" id="SSF57997">
    <property type="entry name" value="Tropomyosin"/>
    <property type="match status" value="1"/>
</dbReference>
<protein>
    <submittedName>
        <fullName evidence="4">Uncharacterized protein</fullName>
    </submittedName>
</protein>
<keyword evidence="3" id="KW-0472">Membrane</keyword>
<feature type="compositionally biased region" description="Basic and acidic residues" evidence="2">
    <location>
        <begin position="602"/>
        <end position="613"/>
    </location>
</feature>
<organism evidence="4 5">
    <name type="scientific">Sporothrix schenckii (strain ATCC 58251 / de Perez 2211183)</name>
    <name type="common">Rose-picker's disease fungus</name>
    <dbReference type="NCBI Taxonomy" id="1391915"/>
    <lineage>
        <taxon>Eukaryota</taxon>
        <taxon>Fungi</taxon>
        <taxon>Dikarya</taxon>
        <taxon>Ascomycota</taxon>
        <taxon>Pezizomycotina</taxon>
        <taxon>Sordariomycetes</taxon>
        <taxon>Sordariomycetidae</taxon>
        <taxon>Ophiostomatales</taxon>
        <taxon>Ophiostomataceae</taxon>
        <taxon>Sporothrix</taxon>
    </lineage>
</organism>
<feature type="compositionally biased region" description="Basic and acidic residues" evidence="2">
    <location>
        <begin position="352"/>
        <end position="364"/>
    </location>
</feature>
<evidence type="ECO:0000256" key="3">
    <source>
        <dbReference type="SAM" id="Phobius"/>
    </source>
</evidence>
<gene>
    <name evidence="4" type="ORF">HMPREF1624_05115</name>
</gene>